<dbReference type="AlphaFoldDB" id="A0A8D8YW77"/>
<evidence type="ECO:0000313" key="2">
    <source>
        <dbReference type="EMBL" id="CAG6736120.1"/>
    </source>
</evidence>
<evidence type="ECO:0000256" key="1">
    <source>
        <dbReference type="SAM" id="Phobius"/>
    </source>
</evidence>
<keyword evidence="1" id="KW-0472">Membrane</keyword>
<protein>
    <submittedName>
        <fullName evidence="2">Uncharacterized protein</fullName>
    </submittedName>
</protein>
<sequence>MFKQILFVWSQTGSIITVYGGGHVLSTAEGSQHDFLILSHGETFHWTWLTSAPLDVLQIHRVLFACHLIFLTTCSTAVWFAGRRRCFRISFQRRRTVMFTSERIHSK</sequence>
<name>A0A8D8YW77_9HEMI</name>
<feature type="transmembrane region" description="Helical" evidence="1">
    <location>
        <begin position="62"/>
        <end position="82"/>
    </location>
</feature>
<proteinExistence type="predicted"/>
<organism evidence="2">
    <name type="scientific">Cacopsylla melanoneura</name>
    <dbReference type="NCBI Taxonomy" id="428564"/>
    <lineage>
        <taxon>Eukaryota</taxon>
        <taxon>Metazoa</taxon>
        <taxon>Ecdysozoa</taxon>
        <taxon>Arthropoda</taxon>
        <taxon>Hexapoda</taxon>
        <taxon>Insecta</taxon>
        <taxon>Pterygota</taxon>
        <taxon>Neoptera</taxon>
        <taxon>Paraneoptera</taxon>
        <taxon>Hemiptera</taxon>
        <taxon>Sternorrhyncha</taxon>
        <taxon>Psylloidea</taxon>
        <taxon>Psyllidae</taxon>
        <taxon>Psyllinae</taxon>
        <taxon>Cacopsylla</taxon>
    </lineage>
</organism>
<keyword evidence="1" id="KW-0812">Transmembrane</keyword>
<keyword evidence="1" id="KW-1133">Transmembrane helix</keyword>
<reference evidence="2" key="1">
    <citation type="submission" date="2021-05" db="EMBL/GenBank/DDBJ databases">
        <authorList>
            <person name="Alioto T."/>
            <person name="Alioto T."/>
            <person name="Gomez Garrido J."/>
        </authorList>
    </citation>
    <scope>NUCLEOTIDE SEQUENCE</scope>
</reference>
<accession>A0A8D8YW77</accession>
<dbReference type="EMBL" id="HBUF01398168">
    <property type="protein sequence ID" value="CAG6736120.1"/>
    <property type="molecule type" value="Transcribed_RNA"/>
</dbReference>